<evidence type="ECO:0000259" key="5">
    <source>
        <dbReference type="PROSITE" id="PS51078"/>
    </source>
</evidence>
<accession>A0ABY5MRL7</accession>
<dbReference type="PROSITE" id="PS51078">
    <property type="entry name" value="ICLR_ED"/>
    <property type="match status" value="1"/>
</dbReference>
<keyword evidence="3" id="KW-0804">Transcription</keyword>
<evidence type="ECO:0000313" key="6">
    <source>
        <dbReference type="EMBL" id="UUP20087.1"/>
    </source>
</evidence>
<dbReference type="Gene3D" id="1.10.10.10">
    <property type="entry name" value="Winged helix-like DNA-binding domain superfamily/Winged helix DNA-binding domain"/>
    <property type="match status" value="1"/>
</dbReference>
<dbReference type="Pfam" id="PF01614">
    <property type="entry name" value="IclR_C"/>
    <property type="match status" value="1"/>
</dbReference>
<dbReference type="SUPFAM" id="SSF46785">
    <property type="entry name" value="Winged helix' DNA-binding domain"/>
    <property type="match status" value="1"/>
</dbReference>
<dbReference type="PANTHER" id="PTHR30136">
    <property type="entry name" value="HELIX-TURN-HELIX TRANSCRIPTIONAL REGULATOR, ICLR FAMILY"/>
    <property type="match status" value="1"/>
</dbReference>
<dbReference type="InterPro" id="IPR029016">
    <property type="entry name" value="GAF-like_dom_sf"/>
</dbReference>
<dbReference type="Pfam" id="PF09339">
    <property type="entry name" value="HTH_IclR"/>
    <property type="match status" value="1"/>
</dbReference>
<keyword evidence="1" id="KW-0805">Transcription regulation</keyword>
<dbReference type="Gene3D" id="3.30.450.40">
    <property type="match status" value="1"/>
</dbReference>
<keyword evidence="7" id="KW-1185">Reference proteome</keyword>
<dbReference type="InterPro" id="IPR014757">
    <property type="entry name" value="Tscrpt_reg_IclR_C"/>
</dbReference>
<dbReference type="SUPFAM" id="SSF55781">
    <property type="entry name" value="GAF domain-like"/>
    <property type="match status" value="1"/>
</dbReference>
<feature type="domain" description="HTH iclR-type" evidence="4">
    <location>
        <begin position="20"/>
        <end position="82"/>
    </location>
</feature>
<keyword evidence="2" id="KW-0238">DNA-binding</keyword>
<dbReference type="InterPro" id="IPR036388">
    <property type="entry name" value="WH-like_DNA-bd_sf"/>
</dbReference>
<geneLocation type="plasmid" evidence="6 7">
    <name>p1536_2</name>
</geneLocation>
<dbReference type="Proteomes" id="UP001342418">
    <property type="component" value="Plasmid p1536_2"/>
</dbReference>
<dbReference type="InterPro" id="IPR005471">
    <property type="entry name" value="Tscrpt_reg_IclR_N"/>
</dbReference>
<feature type="domain" description="IclR-ED" evidence="5">
    <location>
        <begin position="83"/>
        <end position="269"/>
    </location>
</feature>
<dbReference type="SMART" id="SM00346">
    <property type="entry name" value="HTH_ICLR"/>
    <property type="match status" value="1"/>
</dbReference>
<evidence type="ECO:0000259" key="4">
    <source>
        <dbReference type="PROSITE" id="PS51077"/>
    </source>
</evidence>
<name>A0ABY5MRL7_9HYPH</name>
<gene>
    <name evidence="6" type="primary">iclR_3</name>
    <name evidence="6" type="ORF">NTH_04602</name>
</gene>
<evidence type="ECO:0000256" key="1">
    <source>
        <dbReference type="ARBA" id="ARBA00023015"/>
    </source>
</evidence>
<evidence type="ECO:0000313" key="7">
    <source>
        <dbReference type="Proteomes" id="UP001342418"/>
    </source>
</evidence>
<evidence type="ECO:0000256" key="2">
    <source>
        <dbReference type="ARBA" id="ARBA00023125"/>
    </source>
</evidence>
<organism evidence="6 7">
    <name type="scientific">Nitratireductor thuwali</name>
    <dbReference type="NCBI Taxonomy" id="2267699"/>
    <lineage>
        <taxon>Bacteria</taxon>
        <taxon>Pseudomonadati</taxon>
        <taxon>Pseudomonadota</taxon>
        <taxon>Alphaproteobacteria</taxon>
        <taxon>Hyphomicrobiales</taxon>
        <taxon>Phyllobacteriaceae</taxon>
        <taxon>Nitratireductor</taxon>
    </lineage>
</organism>
<dbReference type="InterPro" id="IPR050707">
    <property type="entry name" value="HTH_MetabolicPath_Reg"/>
</dbReference>
<reference evidence="6 7" key="1">
    <citation type="submission" date="2018-07" db="EMBL/GenBank/DDBJ databases">
        <title>Genome sequence of Nitratireductor thuwali#1536.</title>
        <authorList>
            <person name="Michoud G."/>
            <person name="Merlino G."/>
            <person name="Sefrji F.O."/>
            <person name="Daffonchio D."/>
        </authorList>
    </citation>
    <scope>NUCLEOTIDE SEQUENCE [LARGE SCALE GENOMIC DNA]</scope>
    <source>
        <strain evidence="6 7">Nit1536</strain>
        <plasmid evidence="6 7">p1536_2</plasmid>
    </source>
</reference>
<proteinExistence type="predicted"/>
<protein>
    <submittedName>
        <fullName evidence="6">Acetate operon repressor</fullName>
    </submittedName>
</protein>
<keyword evidence="6" id="KW-0614">Plasmid</keyword>
<dbReference type="PANTHER" id="PTHR30136:SF8">
    <property type="entry name" value="TRANSCRIPTIONAL REGULATORY PROTEIN"/>
    <property type="match status" value="1"/>
</dbReference>
<sequence>MLDEIATAVEVGGKPDQIGVQSVEVAGRILEVLIQADGPMKLAEIASEVGMPSAKVHRYLVSLIRTGLAMQSRDTSKYDLGPTAFQLGIKGFARFEPLKAAETMLRDLVEMVGETAALAVWAERGPTMIRVIEARHDFATTIAPTHHCPLTFSATGILFASFEDPARTNIAIERELEQNRNSGRPNAPRDRVSLAEMIAETRNRGFSVMNDGGGDGFGAVSAPIFDVAGRLRMALTVFGHTGRVDTSPDGILARIVARTARSLSAAFGYKD</sequence>
<dbReference type="InterPro" id="IPR036390">
    <property type="entry name" value="WH_DNA-bd_sf"/>
</dbReference>
<dbReference type="EMBL" id="CP030943">
    <property type="protein sequence ID" value="UUP20087.1"/>
    <property type="molecule type" value="Genomic_DNA"/>
</dbReference>
<dbReference type="PROSITE" id="PS51077">
    <property type="entry name" value="HTH_ICLR"/>
    <property type="match status" value="1"/>
</dbReference>
<evidence type="ECO:0000256" key="3">
    <source>
        <dbReference type="ARBA" id="ARBA00023163"/>
    </source>
</evidence>